<dbReference type="PANTHER" id="PTHR28004">
    <property type="entry name" value="ZGC:162816-RELATED"/>
    <property type="match status" value="1"/>
</dbReference>
<dbReference type="Pfam" id="PF14031">
    <property type="entry name" value="D-ser_dehydrat"/>
    <property type="match status" value="1"/>
</dbReference>
<sequence length="370" mass="39000">MERPIFQPVGTPVEELDTPALVLDLDVMNKNIQTFQGYFATTTAKARPVVTSHLCPQIAHRQLDAGGTVGGIAVTTLGEAEVFANSGFDDILLANQVVTVSKIRRLCALAAQVSIGIAVDNLDNAQQLSSAAVASEVELQVLVEIDAGMGRCGISPGVEALKLTQRVDGLPGLKLVGIMGSVPGPNGVDDPSEHESKTKANIQVILDSKEAMEQGGLSIEVVSVGGAHCYAQAIQMAGVTEVRAGRYPLMDHRLKSFLPELNPAAKILASVISHPIDGMAVLDAGHKATAPDQGRPVLDGIDGAEATRFSAEHGIVELEGDAQSKLNPGDKAWLVPYELGASVNQYDYFRAAKNGKLEGFWPISARGRLA</sequence>
<gene>
    <name evidence="4" type="ORF">MGWOODY_Clf724</name>
</gene>
<dbReference type="InterPro" id="IPR026956">
    <property type="entry name" value="D-ser_dehydrat-like_dom"/>
</dbReference>
<dbReference type="InterPro" id="IPR029066">
    <property type="entry name" value="PLP-binding_barrel"/>
</dbReference>
<dbReference type="SMART" id="SM01119">
    <property type="entry name" value="D-ser_dehydrat"/>
    <property type="match status" value="1"/>
</dbReference>
<name>A0A160VBX8_9ZZZZ</name>
<dbReference type="Gene3D" id="3.20.20.10">
    <property type="entry name" value="Alanine racemase"/>
    <property type="match status" value="1"/>
</dbReference>
<keyword evidence="2" id="KW-0456">Lyase</keyword>
<dbReference type="SUPFAM" id="SSF51419">
    <property type="entry name" value="PLP-binding barrel"/>
    <property type="match status" value="1"/>
</dbReference>
<dbReference type="GO" id="GO:0008721">
    <property type="term" value="F:D-serine ammonia-lyase activity"/>
    <property type="evidence" value="ECO:0007669"/>
    <property type="project" value="TreeGrafter"/>
</dbReference>
<dbReference type="GO" id="GO:0036088">
    <property type="term" value="P:D-serine catabolic process"/>
    <property type="evidence" value="ECO:0007669"/>
    <property type="project" value="TreeGrafter"/>
</dbReference>
<evidence type="ECO:0000256" key="1">
    <source>
        <dbReference type="ARBA" id="ARBA00005323"/>
    </source>
</evidence>
<evidence type="ECO:0000256" key="2">
    <source>
        <dbReference type="ARBA" id="ARBA00023239"/>
    </source>
</evidence>
<dbReference type="InterPro" id="IPR001608">
    <property type="entry name" value="Ala_racemase_N"/>
</dbReference>
<dbReference type="InterPro" id="IPR042208">
    <property type="entry name" value="D-ser_dehydrat-like_sf"/>
</dbReference>
<reference evidence="4" key="1">
    <citation type="submission" date="2015-10" db="EMBL/GenBank/DDBJ databases">
        <authorList>
            <person name="Gilbert D.G."/>
        </authorList>
    </citation>
    <scope>NUCLEOTIDE SEQUENCE</scope>
</reference>
<dbReference type="Gene3D" id="2.40.37.20">
    <property type="entry name" value="D-serine dehydratase-like domain"/>
    <property type="match status" value="1"/>
</dbReference>
<protein>
    <submittedName>
        <fullName evidence="4">Low-specificity D-threonine aldolase</fullName>
    </submittedName>
</protein>
<evidence type="ECO:0000313" key="4">
    <source>
        <dbReference type="EMBL" id="CUV03558.1"/>
    </source>
</evidence>
<feature type="domain" description="D-serine dehydratase-like" evidence="3">
    <location>
        <begin position="264"/>
        <end position="353"/>
    </location>
</feature>
<proteinExistence type="inferred from homology"/>
<dbReference type="AlphaFoldDB" id="A0A160VBX8"/>
<dbReference type="Pfam" id="PF01168">
    <property type="entry name" value="Ala_racemase_N"/>
    <property type="match status" value="1"/>
</dbReference>
<organism evidence="4">
    <name type="scientific">hydrothermal vent metagenome</name>
    <dbReference type="NCBI Taxonomy" id="652676"/>
    <lineage>
        <taxon>unclassified sequences</taxon>
        <taxon>metagenomes</taxon>
        <taxon>ecological metagenomes</taxon>
    </lineage>
</organism>
<evidence type="ECO:0000259" key="3">
    <source>
        <dbReference type="SMART" id="SM01119"/>
    </source>
</evidence>
<comment type="similarity">
    <text evidence="1">Belongs to the DSD1 family.</text>
</comment>
<dbReference type="EMBL" id="FAXA01000435">
    <property type="protein sequence ID" value="CUV03558.1"/>
    <property type="molecule type" value="Genomic_DNA"/>
</dbReference>
<dbReference type="InterPro" id="IPR051466">
    <property type="entry name" value="D-amino_acid_metab_enzyme"/>
</dbReference>
<dbReference type="PANTHER" id="PTHR28004:SF2">
    <property type="entry name" value="D-SERINE DEHYDRATASE"/>
    <property type="match status" value="1"/>
</dbReference>
<accession>A0A160VBX8</accession>